<comment type="caution">
    <text evidence="7">The sequence shown here is derived from an EMBL/GenBank/DDBJ whole genome shotgun (WGS) entry which is preliminary data.</text>
</comment>
<dbReference type="PROSITE" id="PS50011">
    <property type="entry name" value="PROTEIN_KINASE_DOM"/>
    <property type="match status" value="1"/>
</dbReference>
<evidence type="ECO:0000256" key="4">
    <source>
        <dbReference type="ARBA" id="ARBA00022777"/>
    </source>
</evidence>
<dbReference type="PANTHER" id="PTHR24342">
    <property type="entry name" value="SERINE/THREONINE-PROTEIN KINASE 17"/>
    <property type="match status" value="1"/>
</dbReference>
<reference evidence="7" key="1">
    <citation type="submission" date="2014-08" db="EMBL/GenBank/DDBJ databases">
        <authorList>
            <person name="Murali S."/>
            <person name="Richards S."/>
            <person name="Bandaranaike D."/>
            <person name="Bellair M."/>
            <person name="Blankenburg K."/>
            <person name="Chao H."/>
            <person name="Dinh H."/>
            <person name="Doddapaneni H."/>
            <person name="Dugan-Rocha S."/>
            <person name="Elkadiri S."/>
            <person name="Gnanaolivu R."/>
            <person name="Hughes D."/>
            <person name="Lee S."/>
            <person name="Li M."/>
            <person name="Ming W."/>
            <person name="Munidasa M."/>
            <person name="Muniz J."/>
            <person name="Nguyen L."/>
            <person name="Osuji N."/>
            <person name="Pu L.-L."/>
            <person name="Puazo M."/>
            <person name="Skinner E."/>
            <person name="Qu C."/>
            <person name="Quiroz J."/>
            <person name="Raj R."/>
            <person name="Weissenberger G."/>
            <person name="Xin Y."/>
            <person name="Zou X."/>
            <person name="Han Y."/>
            <person name="Worley K."/>
            <person name="Muzny D."/>
            <person name="Gibbs R."/>
        </authorList>
    </citation>
    <scope>NUCLEOTIDE SEQUENCE</scope>
    <source>
        <strain evidence="7">HAZT.00-mixed</strain>
        <tissue evidence="7">Whole organism</tissue>
    </source>
</reference>
<dbReference type="Pfam" id="PF00069">
    <property type="entry name" value="Pkinase"/>
    <property type="match status" value="1"/>
</dbReference>
<keyword evidence="1" id="KW-0723">Serine/threonine-protein kinase</keyword>
<dbReference type="Proteomes" id="UP000711488">
    <property type="component" value="Unassembled WGS sequence"/>
</dbReference>
<dbReference type="SUPFAM" id="SSF56112">
    <property type="entry name" value="Protein kinase-like (PK-like)"/>
    <property type="match status" value="1"/>
</dbReference>
<dbReference type="GO" id="GO:0035556">
    <property type="term" value="P:intracellular signal transduction"/>
    <property type="evidence" value="ECO:0007669"/>
    <property type="project" value="TreeGrafter"/>
</dbReference>
<protein>
    <recommendedName>
        <fullName evidence="6">Protein kinase domain-containing protein</fullName>
    </recommendedName>
</protein>
<dbReference type="GO" id="GO:0004674">
    <property type="term" value="F:protein serine/threonine kinase activity"/>
    <property type="evidence" value="ECO:0007669"/>
    <property type="project" value="UniProtKB-KW"/>
</dbReference>
<evidence type="ECO:0000256" key="2">
    <source>
        <dbReference type="ARBA" id="ARBA00022679"/>
    </source>
</evidence>
<dbReference type="InterPro" id="IPR011009">
    <property type="entry name" value="Kinase-like_dom_sf"/>
</dbReference>
<reference evidence="7" key="3">
    <citation type="submission" date="2019-06" db="EMBL/GenBank/DDBJ databases">
        <authorList>
            <person name="Poynton C."/>
            <person name="Hasenbein S."/>
            <person name="Benoit J.B."/>
            <person name="Sepulveda M.S."/>
            <person name="Poelchau M.F."/>
            <person name="Murali S.C."/>
            <person name="Chen S."/>
            <person name="Glastad K.M."/>
            <person name="Werren J.H."/>
            <person name="Vineis J.H."/>
            <person name="Bowen J.L."/>
            <person name="Friedrich M."/>
            <person name="Jones J."/>
            <person name="Robertson H.M."/>
            <person name="Feyereisen R."/>
            <person name="Mechler-Hickson A."/>
            <person name="Mathers N."/>
            <person name="Lee C.E."/>
            <person name="Colbourne J.K."/>
            <person name="Biales A."/>
            <person name="Johnston J.S."/>
            <person name="Wellborn G.A."/>
            <person name="Rosendale A.J."/>
            <person name="Cridge A.G."/>
            <person name="Munoz-Torres M.C."/>
            <person name="Bain P.A."/>
            <person name="Manny A.R."/>
            <person name="Major K.M."/>
            <person name="Lambert F.N."/>
            <person name="Vulpe C.D."/>
            <person name="Tuck P."/>
            <person name="Blalock B.J."/>
            <person name="Lin Y.-Y."/>
            <person name="Smith M.E."/>
            <person name="Ochoa-Acuna H."/>
            <person name="Chen M.-J.M."/>
            <person name="Childers C.P."/>
            <person name="Qu J."/>
            <person name="Dugan S."/>
            <person name="Lee S.L."/>
            <person name="Chao H."/>
            <person name="Dinh H."/>
            <person name="Han Y."/>
            <person name="Doddapaneni H."/>
            <person name="Worley K.C."/>
            <person name="Muzny D.M."/>
            <person name="Gibbs R.A."/>
            <person name="Richards S."/>
        </authorList>
    </citation>
    <scope>NUCLEOTIDE SEQUENCE</scope>
    <source>
        <strain evidence="7">HAZT.00-mixed</strain>
        <tissue evidence="7">Whole organism</tissue>
    </source>
</reference>
<evidence type="ECO:0000256" key="3">
    <source>
        <dbReference type="ARBA" id="ARBA00022741"/>
    </source>
</evidence>
<proteinExistence type="predicted"/>
<evidence type="ECO:0000313" key="7">
    <source>
        <dbReference type="EMBL" id="KAA0202190.1"/>
    </source>
</evidence>
<organism evidence="7">
    <name type="scientific">Hyalella azteca</name>
    <name type="common">Amphipod</name>
    <dbReference type="NCBI Taxonomy" id="294128"/>
    <lineage>
        <taxon>Eukaryota</taxon>
        <taxon>Metazoa</taxon>
        <taxon>Ecdysozoa</taxon>
        <taxon>Arthropoda</taxon>
        <taxon>Crustacea</taxon>
        <taxon>Multicrustacea</taxon>
        <taxon>Malacostraca</taxon>
        <taxon>Eumalacostraca</taxon>
        <taxon>Peracarida</taxon>
        <taxon>Amphipoda</taxon>
        <taxon>Senticaudata</taxon>
        <taxon>Talitrida</taxon>
        <taxon>Talitroidea</taxon>
        <taxon>Hyalellidae</taxon>
        <taxon>Hyalella</taxon>
    </lineage>
</organism>
<dbReference type="GO" id="GO:0043065">
    <property type="term" value="P:positive regulation of apoptotic process"/>
    <property type="evidence" value="ECO:0007669"/>
    <property type="project" value="TreeGrafter"/>
</dbReference>
<keyword evidence="5" id="KW-0067">ATP-binding</keyword>
<keyword evidence="2" id="KW-0808">Transferase</keyword>
<accession>A0A6A0H8V3</accession>
<evidence type="ECO:0000256" key="5">
    <source>
        <dbReference type="ARBA" id="ARBA00022840"/>
    </source>
</evidence>
<reference evidence="7" key="2">
    <citation type="journal article" date="2018" name="Environ. Sci. Technol.">
        <title>The Toxicogenome of Hyalella azteca: A Model for Sediment Ecotoxicology and Evolutionary Toxicology.</title>
        <authorList>
            <person name="Poynton H.C."/>
            <person name="Hasenbein S."/>
            <person name="Benoit J.B."/>
            <person name="Sepulveda M.S."/>
            <person name="Poelchau M.F."/>
            <person name="Hughes D.S.T."/>
            <person name="Murali S.C."/>
            <person name="Chen S."/>
            <person name="Glastad K.M."/>
            <person name="Goodisman M.A.D."/>
            <person name="Werren J.H."/>
            <person name="Vineis J.H."/>
            <person name="Bowen J.L."/>
            <person name="Friedrich M."/>
            <person name="Jones J."/>
            <person name="Robertson H.M."/>
            <person name="Feyereisen R."/>
            <person name="Mechler-Hickson A."/>
            <person name="Mathers N."/>
            <person name="Lee C.E."/>
            <person name="Colbourne J.K."/>
            <person name="Biales A."/>
            <person name="Johnston J.S."/>
            <person name="Wellborn G.A."/>
            <person name="Rosendale A.J."/>
            <person name="Cridge A.G."/>
            <person name="Munoz-Torres M.C."/>
            <person name="Bain P.A."/>
            <person name="Manny A.R."/>
            <person name="Major K.M."/>
            <person name="Lambert F.N."/>
            <person name="Vulpe C.D."/>
            <person name="Tuck P."/>
            <person name="Blalock B.J."/>
            <person name="Lin Y.Y."/>
            <person name="Smith M.E."/>
            <person name="Ochoa-Acuna H."/>
            <person name="Chen M.M."/>
            <person name="Childers C.P."/>
            <person name="Qu J."/>
            <person name="Dugan S."/>
            <person name="Lee S.L."/>
            <person name="Chao H."/>
            <person name="Dinh H."/>
            <person name="Han Y."/>
            <person name="Doddapaneni H."/>
            <person name="Worley K.C."/>
            <person name="Muzny D.M."/>
            <person name="Gibbs R.A."/>
            <person name="Richards S."/>
        </authorList>
    </citation>
    <scope>NUCLEOTIDE SEQUENCE</scope>
    <source>
        <strain evidence="7">HAZT.00-mixed</strain>
        <tissue evidence="7">Whole organism</tissue>
    </source>
</reference>
<dbReference type="PANTHER" id="PTHR24342:SF12">
    <property type="entry name" value="DEATH-ASSOCIATED PROTEIN KINASE RELATED"/>
    <property type="match status" value="1"/>
</dbReference>
<keyword evidence="3" id="KW-0547">Nucleotide-binding</keyword>
<dbReference type="GO" id="GO:0005634">
    <property type="term" value="C:nucleus"/>
    <property type="evidence" value="ECO:0007669"/>
    <property type="project" value="TreeGrafter"/>
</dbReference>
<sequence length="75" mass="8388">MQLSGQFATVYHCRHRVTGEEFAVKFSSRRRLGADATPDIIHEIAVNAILASCSHNVKLHDVFTTDTAFVLIMEL</sequence>
<gene>
    <name evidence="7" type="ORF">HAZT_HAZT007828</name>
</gene>
<evidence type="ECO:0000259" key="6">
    <source>
        <dbReference type="PROSITE" id="PS50011"/>
    </source>
</evidence>
<dbReference type="Gene3D" id="3.30.200.20">
    <property type="entry name" value="Phosphorylase Kinase, domain 1"/>
    <property type="match status" value="1"/>
</dbReference>
<evidence type="ECO:0000256" key="1">
    <source>
        <dbReference type="ARBA" id="ARBA00022527"/>
    </source>
</evidence>
<name>A0A6A0H8V3_HYAAZ</name>
<dbReference type="GO" id="GO:0005524">
    <property type="term" value="F:ATP binding"/>
    <property type="evidence" value="ECO:0007669"/>
    <property type="project" value="UniProtKB-KW"/>
</dbReference>
<keyword evidence="4" id="KW-0418">Kinase</keyword>
<dbReference type="InterPro" id="IPR000719">
    <property type="entry name" value="Prot_kinase_dom"/>
</dbReference>
<dbReference type="AlphaFoldDB" id="A0A6A0H8V3"/>
<feature type="domain" description="Protein kinase" evidence="6">
    <location>
        <begin position="1"/>
        <end position="75"/>
    </location>
</feature>
<dbReference type="EMBL" id="JQDR03004142">
    <property type="protein sequence ID" value="KAA0202190.1"/>
    <property type="molecule type" value="Genomic_DNA"/>
</dbReference>